<evidence type="ECO:0000259" key="1">
    <source>
        <dbReference type="PROSITE" id="PS51340"/>
    </source>
</evidence>
<gene>
    <name evidence="2" type="ORF">I0K15_18190</name>
</gene>
<sequence length="253" mass="27606">MMGRIRSLSRFPVKGMTAEPLDAVELVAGQGIRGDRRWGFAQPDSGFDPADPKPLPKDRFVVLLREAGLARLQTRLEGDTLTIRDGDAEGHFELEDPEARGAAADFLRTRLGLAETPTLVRSDPHRFTDVSVVSPELMNAVSILSQDSVAALGSAVGADIDPRRFRMNVEIEGWPAWAELDAVGREITLGTARLRILLRTRRCAATEVNPETAERDLPVPRLLHKAVGHVDMGVYAEVLEGGTIRVGESAELL</sequence>
<organism evidence="2 3">
    <name type="scientific">Pontivivens ytuae</name>
    <dbReference type="NCBI Taxonomy" id="2789856"/>
    <lineage>
        <taxon>Bacteria</taxon>
        <taxon>Pseudomonadati</taxon>
        <taxon>Pseudomonadota</taxon>
        <taxon>Alphaproteobacteria</taxon>
        <taxon>Rhodobacterales</taxon>
        <taxon>Paracoccaceae</taxon>
        <taxon>Pontivivens</taxon>
    </lineage>
</organism>
<dbReference type="SUPFAM" id="SSF50800">
    <property type="entry name" value="PK beta-barrel domain-like"/>
    <property type="match status" value="1"/>
</dbReference>
<dbReference type="Proteomes" id="UP000594800">
    <property type="component" value="Chromosome"/>
</dbReference>
<evidence type="ECO:0000313" key="2">
    <source>
        <dbReference type="EMBL" id="QPH53685.1"/>
    </source>
</evidence>
<dbReference type="EMBL" id="CP064942">
    <property type="protein sequence ID" value="QPH53685.1"/>
    <property type="molecule type" value="Genomic_DNA"/>
</dbReference>
<protein>
    <submittedName>
        <fullName evidence="2">MOSC domain-containing protein</fullName>
    </submittedName>
</protein>
<dbReference type="Pfam" id="PF03473">
    <property type="entry name" value="MOSC"/>
    <property type="match status" value="1"/>
</dbReference>
<proteinExistence type="predicted"/>
<dbReference type="PANTHER" id="PTHR36930:SF1">
    <property type="entry name" value="MOSC DOMAIN-CONTAINING PROTEIN"/>
    <property type="match status" value="1"/>
</dbReference>
<dbReference type="GO" id="GO:0030170">
    <property type="term" value="F:pyridoxal phosphate binding"/>
    <property type="evidence" value="ECO:0007669"/>
    <property type="project" value="InterPro"/>
</dbReference>
<dbReference type="Pfam" id="PF03476">
    <property type="entry name" value="MOSC_N"/>
    <property type="match status" value="1"/>
</dbReference>
<evidence type="ECO:0000313" key="3">
    <source>
        <dbReference type="Proteomes" id="UP000594800"/>
    </source>
</evidence>
<dbReference type="GO" id="GO:0003824">
    <property type="term" value="F:catalytic activity"/>
    <property type="evidence" value="ECO:0007669"/>
    <property type="project" value="InterPro"/>
</dbReference>
<dbReference type="PANTHER" id="PTHR36930">
    <property type="entry name" value="METAL-SULFUR CLUSTER BIOSYNTHESIS PROTEINS YUAD-RELATED"/>
    <property type="match status" value="1"/>
</dbReference>
<accession>A0A7S9LS21</accession>
<dbReference type="KEGG" id="poz:I0K15_18190"/>
<dbReference type="InterPro" id="IPR011037">
    <property type="entry name" value="Pyrv_Knase-like_insert_dom_sf"/>
</dbReference>
<feature type="domain" description="MOSC" evidence="1">
    <location>
        <begin position="105"/>
        <end position="253"/>
    </location>
</feature>
<dbReference type="InterPro" id="IPR052716">
    <property type="entry name" value="MOSC_domain"/>
</dbReference>
<dbReference type="InterPro" id="IPR005303">
    <property type="entry name" value="MOCOS_middle"/>
</dbReference>
<keyword evidence="3" id="KW-1185">Reference proteome</keyword>
<dbReference type="InterPro" id="IPR005302">
    <property type="entry name" value="MoCF_Sase_C"/>
</dbReference>
<dbReference type="GO" id="GO:0030151">
    <property type="term" value="F:molybdenum ion binding"/>
    <property type="evidence" value="ECO:0007669"/>
    <property type="project" value="InterPro"/>
</dbReference>
<dbReference type="Gene3D" id="2.40.33.20">
    <property type="entry name" value="PK beta-barrel domain-like"/>
    <property type="match status" value="1"/>
</dbReference>
<dbReference type="AlphaFoldDB" id="A0A7S9LS21"/>
<reference evidence="2 3" key="1">
    <citation type="submission" date="2020-11" db="EMBL/GenBank/DDBJ databases">
        <title>Description of Pontivivens ytuae sp. nov. isolated from deep sea sediment of Mariana Trench.</title>
        <authorList>
            <person name="Wang Z."/>
            <person name="Sun Q.-L."/>
            <person name="Xu X.-D."/>
            <person name="Tang Y.-Z."/>
            <person name="Zhang J."/>
        </authorList>
    </citation>
    <scope>NUCLEOTIDE SEQUENCE [LARGE SCALE GENOMIC DNA]</scope>
    <source>
        <strain evidence="2 3">MT2928</strain>
    </source>
</reference>
<dbReference type="PROSITE" id="PS51340">
    <property type="entry name" value="MOSC"/>
    <property type="match status" value="1"/>
</dbReference>
<name>A0A7S9LS21_9RHOB</name>